<proteinExistence type="inferred from homology"/>
<feature type="compositionally biased region" description="Low complexity" evidence="6">
    <location>
        <begin position="390"/>
        <end position="404"/>
    </location>
</feature>
<accession>A0ABV3V0R6</accession>
<dbReference type="InterPro" id="IPR000209">
    <property type="entry name" value="Peptidase_S8/S53_dom"/>
</dbReference>
<dbReference type="SUPFAM" id="SSF52743">
    <property type="entry name" value="Subtilisin-like"/>
    <property type="match status" value="1"/>
</dbReference>
<feature type="active site" description="Charge relay system" evidence="5">
    <location>
        <position position="137"/>
    </location>
</feature>
<feature type="compositionally biased region" description="Basic and acidic residues" evidence="6">
    <location>
        <begin position="115"/>
        <end position="127"/>
    </location>
</feature>
<feature type="region of interest" description="Disordered" evidence="6">
    <location>
        <begin position="30"/>
        <end position="65"/>
    </location>
</feature>
<dbReference type="Gene3D" id="3.40.50.200">
    <property type="entry name" value="Peptidase S8/S53 domain"/>
    <property type="match status" value="1"/>
</dbReference>
<evidence type="ECO:0000256" key="6">
    <source>
        <dbReference type="SAM" id="MobiDB-lite"/>
    </source>
</evidence>
<dbReference type="PROSITE" id="PS51892">
    <property type="entry name" value="SUBTILASE"/>
    <property type="match status" value="1"/>
</dbReference>
<feature type="domain" description="Peptidase S8/S53" evidence="9">
    <location>
        <begin position="90"/>
        <end position="357"/>
    </location>
</feature>
<organism evidence="10 11">
    <name type="scientific">Kocuria carniphila</name>
    <dbReference type="NCBI Taxonomy" id="262208"/>
    <lineage>
        <taxon>Bacteria</taxon>
        <taxon>Bacillati</taxon>
        <taxon>Actinomycetota</taxon>
        <taxon>Actinomycetes</taxon>
        <taxon>Micrococcales</taxon>
        <taxon>Micrococcaceae</taxon>
        <taxon>Kocuria</taxon>
    </lineage>
</organism>
<evidence type="ECO:0000256" key="2">
    <source>
        <dbReference type="ARBA" id="ARBA00022670"/>
    </source>
</evidence>
<evidence type="ECO:0000256" key="5">
    <source>
        <dbReference type="PROSITE-ProRule" id="PRU01240"/>
    </source>
</evidence>
<feature type="active site" description="Charge relay system" evidence="5">
    <location>
        <position position="99"/>
    </location>
</feature>
<feature type="region of interest" description="Disordered" evidence="6">
    <location>
        <begin position="390"/>
        <end position="424"/>
    </location>
</feature>
<reference evidence="10 11" key="1">
    <citation type="journal article" date="2024" name="Fungal Genet. Biol.">
        <title>The porcine skin microbiome exhibits broad fungal antagonism.</title>
        <authorList>
            <person name="De La Cruz K.F."/>
            <person name="Townsend E.C."/>
            <person name="Alex Cheong J.Z."/>
            <person name="Salamzade R."/>
            <person name="Liu A."/>
            <person name="Sandstrom S."/>
            <person name="Davila E."/>
            <person name="Huang L."/>
            <person name="Xu K.H."/>
            <person name="Wu S.Y."/>
            <person name="Meudt J.J."/>
            <person name="Shanmuganayagam D."/>
            <person name="Gibson A.L.F."/>
            <person name="Kalan L.R."/>
        </authorList>
    </citation>
    <scope>NUCLEOTIDE SEQUENCE [LARGE SCALE GENOMIC DNA]</scope>
    <source>
        <strain evidence="10 11">LK2625</strain>
    </source>
</reference>
<evidence type="ECO:0000256" key="1">
    <source>
        <dbReference type="ARBA" id="ARBA00011073"/>
    </source>
</evidence>
<dbReference type="PROSITE" id="PS51318">
    <property type="entry name" value="TAT"/>
    <property type="match status" value="1"/>
</dbReference>
<name>A0ABV3V0R6_9MICC</name>
<keyword evidence="7" id="KW-0812">Transmembrane</keyword>
<evidence type="ECO:0000256" key="8">
    <source>
        <dbReference type="SAM" id="SignalP"/>
    </source>
</evidence>
<evidence type="ECO:0000256" key="3">
    <source>
        <dbReference type="ARBA" id="ARBA00022801"/>
    </source>
</evidence>
<dbReference type="PANTHER" id="PTHR43806:SF11">
    <property type="entry name" value="CEREVISIN-RELATED"/>
    <property type="match status" value="1"/>
</dbReference>
<evidence type="ECO:0000313" key="10">
    <source>
        <dbReference type="EMBL" id="MEX3594288.1"/>
    </source>
</evidence>
<dbReference type="Proteomes" id="UP001558481">
    <property type="component" value="Unassembled WGS sequence"/>
</dbReference>
<keyword evidence="4 5" id="KW-0720">Serine protease</keyword>
<dbReference type="PANTHER" id="PTHR43806">
    <property type="entry name" value="PEPTIDASE S8"/>
    <property type="match status" value="1"/>
</dbReference>
<dbReference type="PROSITE" id="PS00136">
    <property type="entry name" value="SUBTILASE_ASP"/>
    <property type="match status" value="1"/>
</dbReference>
<dbReference type="InterPro" id="IPR022398">
    <property type="entry name" value="Peptidase_S8_His-AS"/>
</dbReference>
<dbReference type="EMBL" id="JAYWLU010000005">
    <property type="protein sequence ID" value="MEX3594288.1"/>
    <property type="molecule type" value="Genomic_DNA"/>
</dbReference>
<dbReference type="InterPro" id="IPR006311">
    <property type="entry name" value="TAT_signal"/>
</dbReference>
<feature type="signal peptide" evidence="8">
    <location>
        <begin position="1"/>
        <end position="30"/>
    </location>
</feature>
<gene>
    <name evidence="10" type="ORF">VVR66_06145</name>
</gene>
<dbReference type="RefSeq" id="WP_368629152.1">
    <property type="nucleotide sequence ID" value="NZ_JAYWLU010000005.1"/>
</dbReference>
<dbReference type="PRINTS" id="PR00723">
    <property type="entry name" value="SUBTILISIN"/>
</dbReference>
<keyword evidence="8" id="KW-0732">Signal</keyword>
<dbReference type="InterPro" id="IPR050131">
    <property type="entry name" value="Peptidase_S8_subtilisin-like"/>
</dbReference>
<keyword evidence="7" id="KW-1133">Transmembrane helix</keyword>
<feature type="region of interest" description="Disordered" evidence="6">
    <location>
        <begin position="109"/>
        <end position="163"/>
    </location>
</feature>
<evidence type="ECO:0000259" key="9">
    <source>
        <dbReference type="Pfam" id="PF00082"/>
    </source>
</evidence>
<dbReference type="InterPro" id="IPR023827">
    <property type="entry name" value="Peptidase_S8_Asp-AS"/>
</dbReference>
<keyword evidence="2 5" id="KW-0645">Protease</keyword>
<evidence type="ECO:0000313" key="11">
    <source>
        <dbReference type="Proteomes" id="UP001558481"/>
    </source>
</evidence>
<dbReference type="InterPro" id="IPR015500">
    <property type="entry name" value="Peptidase_S8_subtilisin-rel"/>
</dbReference>
<protein>
    <submittedName>
        <fullName evidence="10">S8 family serine peptidase</fullName>
    </submittedName>
</protein>
<keyword evidence="3 5" id="KW-0378">Hydrolase</keyword>
<evidence type="ECO:0000256" key="7">
    <source>
        <dbReference type="SAM" id="Phobius"/>
    </source>
</evidence>
<keyword evidence="11" id="KW-1185">Reference proteome</keyword>
<comment type="caution">
    <text evidence="10">The sequence shown here is derived from an EMBL/GenBank/DDBJ whole genome shotgun (WGS) entry which is preliminary data.</text>
</comment>
<sequence length="459" mass="46883">MSVHTTRRRALSGAAAAAMVLSFAAAPAVAMPDNEQPPGAPAPAPSIPVETPVAPPPPDGKVPVPVDSIREREYWLDEYGVRDAWKESTGKGVKIAVIDTGVDATHQDLSGTVKDGTDVSGKGDGKGHRGLGSEPEHGTLVSSLAAGTGHGADNPDGPGKQGGVIGVAPEAEILPVSLWLGNEEPGVKDVNEQIPNAVRWAVDNGADVINMSVGSDSTEWPQSWDSAFAYAEEKDVLVVAASGNRGSGLNQVGAPATIPGVLTVGGVNRAGQASWDSSSQGISIAVAGPSEDMVGAMPGDGYAEWSGTSATVPLVSGTAALIKSKNPDLSAAQIANQIIRTAHDAGEEGQDSFYGHGILDVKAAVEQDVPDVDKNPLGSMKHWMSVHRPAAVEPSEAASSPEVSETPDTEQVTEEATPPVAQAPLNETGALPVVILAGFGLVVAGLTVAAVLHIRSMTR</sequence>
<comment type="similarity">
    <text evidence="1 5">Belongs to the peptidase S8 family.</text>
</comment>
<dbReference type="PROSITE" id="PS00137">
    <property type="entry name" value="SUBTILASE_HIS"/>
    <property type="match status" value="1"/>
</dbReference>
<dbReference type="Pfam" id="PF00082">
    <property type="entry name" value="Peptidase_S8"/>
    <property type="match status" value="1"/>
</dbReference>
<evidence type="ECO:0000256" key="4">
    <source>
        <dbReference type="ARBA" id="ARBA00022825"/>
    </source>
</evidence>
<keyword evidence="7" id="KW-0472">Membrane</keyword>
<feature type="transmembrane region" description="Helical" evidence="7">
    <location>
        <begin position="430"/>
        <end position="454"/>
    </location>
</feature>
<feature type="chain" id="PRO_5045060545" evidence="8">
    <location>
        <begin position="31"/>
        <end position="459"/>
    </location>
</feature>
<feature type="active site" description="Charge relay system" evidence="5">
    <location>
        <position position="309"/>
    </location>
</feature>
<dbReference type="InterPro" id="IPR036852">
    <property type="entry name" value="Peptidase_S8/S53_dom_sf"/>
</dbReference>